<dbReference type="PANTHER" id="PTHR46566:SF2">
    <property type="entry name" value="ATP-DEPENDENT 6-PHOSPHOFRUCTOKINASE ISOZYME 2"/>
    <property type="match status" value="1"/>
</dbReference>
<dbReference type="FunFam" id="3.40.1190.20:FF:000001">
    <property type="entry name" value="Phosphofructokinase"/>
    <property type="match status" value="1"/>
</dbReference>
<dbReference type="InterPro" id="IPR017583">
    <property type="entry name" value="Tagatose/fructose_Pkinase"/>
</dbReference>
<dbReference type="Pfam" id="PF00294">
    <property type="entry name" value="PfkB"/>
    <property type="match status" value="1"/>
</dbReference>
<comment type="similarity">
    <text evidence="6">Belongs to the carbohydrate kinase PfkB family. LacC subfamily.</text>
</comment>
<dbReference type="SUPFAM" id="SSF53613">
    <property type="entry name" value="Ribokinase-like"/>
    <property type="match status" value="1"/>
</dbReference>
<gene>
    <name evidence="8" type="ORF">H8709_08685</name>
</gene>
<evidence type="ECO:0000256" key="2">
    <source>
        <dbReference type="ARBA" id="ARBA00022679"/>
    </source>
</evidence>
<keyword evidence="6" id="KW-0423">Lactose metabolism</keyword>
<reference evidence="8" key="1">
    <citation type="submission" date="2020-08" db="EMBL/GenBank/DDBJ databases">
        <title>Genome public.</title>
        <authorList>
            <person name="Liu C."/>
            <person name="Sun Q."/>
        </authorList>
    </citation>
    <scope>NUCLEOTIDE SEQUENCE</scope>
    <source>
        <strain evidence="8">NSJ-54</strain>
    </source>
</reference>
<comment type="catalytic activity">
    <reaction evidence="6">
        <text>D-tagatofuranose 6-phosphate + ATP = D-tagatofuranose 1,6-bisphosphate + ADP + H(+)</text>
        <dbReference type="Rhea" id="RHEA:12420"/>
        <dbReference type="ChEBI" id="CHEBI:15378"/>
        <dbReference type="ChEBI" id="CHEBI:30616"/>
        <dbReference type="ChEBI" id="CHEBI:58694"/>
        <dbReference type="ChEBI" id="CHEBI:58695"/>
        <dbReference type="ChEBI" id="CHEBI:456216"/>
        <dbReference type="EC" id="2.7.1.144"/>
    </reaction>
</comment>
<keyword evidence="3 6" id="KW-0547">Nucleotide-binding</keyword>
<evidence type="ECO:0000256" key="6">
    <source>
        <dbReference type="PIRNR" id="PIRNR000535"/>
    </source>
</evidence>
<dbReference type="GO" id="GO:0008443">
    <property type="term" value="F:phosphofructokinase activity"/>
    <property type="evidence" value="ECO:0007669"/>
    <property type="project" value="UniProtKB-ARBA"/>
</dbReference>
<proteinExistence type="inferred from homology"/>
<dbReference type="PROSITE" id="PS00583">
    <property type="entry name" value="PFKB_KINASES_1"/>
    <property type="match status" value="1"/>
</dbReference>
<keyword evidence="2 6" id="KW-0808">Transferase</keyword>
<dbReference type="Proteomes" id="UP000660861">
    <property type="component" value="Unassembled WGS sequence"/>
</dbReference>
<dbReference type="InterPro" id="IPR011611">
    <property type="entry name" value="PfkB_dom"/>
</dbReference>
<keyword evidence="5 6" id="KW-0067">ATP-binding</keyword>
<dbReference type="EMBL" id="JACRTC010000005">
    <property type="protein sequence ID" value="MBC8570901.1"/>
    <property type="molecule type" value="Genomic_DNA"/>
</dbReference>
<feature type="domain" description="Carbohydrate kinase PfkB" evidence="7">
    <location>
        <begin position="15"/>
        <end position="296"/>
    </location>
</feature>
<keyword evidence="4" id="KW-0418">Kinase</keyword>
<protein>
    <recommendedName>
        <fullName evidence="6">Tagatose-6-phosphate kinase</fullName>
        <ecNumber evidence="6">2.7.1.144</ecNumber>
    </recommendedName>
</protein>
<dbReference type="Gene3D" id="3.40.1190.20">
    <property type="match status" value="1"/>
</dbReference>
<dbReference type="InterPro" id="IPR029056">
    <property type="entry name" value="Ribokinase-like"/>
</dbReference>
<evidence type="ECO:0000313" key="9">
    <source>
        <dbReference type="Proteomes" id="UP000660861"/>
    </source>
</evidence>
<name>A0A926IB58_9FIRM</name>
<dbReference type="InterPro" id="IPR002173">
    <property type="entry name" value="Carboh/pur_kinase_PfkB_CS"/>
</dbReference>
<dbReference type="GO" id="GO:0005829">
    <property type="term" value="C:cytosol"/>
    <property type="evidence" value="ECO:0007669"/>
    <property type="project" value="TreeGrafter"/>
</dbReference>
<dbReference type="RefSeq" id="WP_262397992.1">
    <property type="nucleotide sequence ID" value="NZ_JACRTC010000005.1"/>
</dbReference>
<evidence type="ECO:0000256" key="1">
    <source>
        <dbReference type="ARBA" id="ARBA00005380"/>
    </source>
</evidence>
<evidence type="ECO:0000313" key="8">
    <source>
        <dbReference type="EMBL" id="MBC8570901.1"/>
    </source>
</evidence>
<dbReference type="PIRSF" id="PIRSF000535">
    <property type="entry name" value="1PFK/6PFK/LacC"/>
    <property type="match status" value="1"/>
</dbReference>
<comment type="similarity">
    <text evidence="1">Belongs to the carbohydrate kinase pfkB family.</text>
</comment>
<dbReference type="GO" id="GO:0044281">
    <property type="term" value="P:small molecule metabolic process"/>
    <property type="evidence" value="ECO:0007669"/>
    <property type="project" value="UniProtKB-ARBA"/>
</dbReference>
<evidence type="ECO:0000256" key="3">
    <source>
        <dbReference type="ARBA" id="ARBA00022741"/>
    </source>
</evidence>
<dbReference type="GO" id="GO:0009024">
    <property type="term" value="F:tagatose-6-phosphate kinase activity"/>
    <property type="evidence" value="ECO:0007669"/>
    <property type="project" value="UniProtKB-EC"/>
</dbReference>
<comment type="pathway">
    <text evidence="6">Carbohydrate metabolism; D-tagatose 6-phosphate degradation; D-glyceraldehyde 3-phosphate and glycerone phosphate from D-tagatose 6-phosphate: step 1/2.</text>
</comment>
<dbReference type="GO" id="GO:0016052">
    <property type="term" value="P:carbohydrate catabolic process"/>
    <property type="evidence" value="ECO:0007669"/>
    <property type="project" value="UniProtKB-ARBA"/>
</dbReference>
<dbReference type="GO" id="GO:0005988">
    <property type="term" value="P:lactose metabolic process"/>
    <property type="evidence" value="ECO:0007669"/>
    <property type="project" value="UniProtKB-KW"/>
</dbReference>
<dbReference type="EC" id="2.7.1.144" evidence="6"/>
<evidence type="ECO:0000256" key="4">
    <source>
        <dbReference type="ARBA" id="ARBA00022777"/>
    </source>
</evidence>
<accession>A0A926IB58</accession>
<sequence>MKTEKILTVTLNPAIDVNVYVDMLDKERVNFSYDEHFDAAGKGTNVSRALTKWGIGNTALLVTGKDNAKQYFDRLAEENIQCMVVYNEGKIRENLSIITDDGNLYKLNRQGSRFTQENFDEAIAKLDAFGLKGAIVVFAGSLPVGMSKEDFMRMVAYVRDAGAVVALDSNALSAAQIVELRPWTIKPNQEELEAMTGKKASSYADIVAIAREIIAKGIENVIVSLGGDGLIGVCADTAVKVDVPDVVVRSNVGAGDTTLSGFIAAVSRDDDFADAVKYAAACGTAAVTTEGTNPPSTEKVGEILAQVTVKPL</sequence>
<dbReference type="CDD" id="cd01164">
    <property type="entry name" value="FruK_PfkB_like"/>
    <property type="match status" value="1"/>
</dbReference>
<dbReference type="NCBIfam" id="TIGR03168">
    <property type="entry name" value="1-PFK"/>
    <property type="match status" value="1"/>
</dbReference>
<evidence type="ECO:0000256" key="5">
    <source>
        <dbReference type="ARBA" id="ARBA00022840"/>
    </source>
</evidence>
<keyword evidence="9" id="KW-1185">Reference proteome</keyword>
<comment type="caution">
    <text evidence="8">The sequence shown here is derived from an EMBL/GenBank/DDBJ whole genome shotgun (WGS) entry which is preliminary data.</text>
</comment>
<organism evidence="8 9">
    <name type="scientific">Zongyangia hominis</name>
    <dbReference type="NCBI Taxonomy" id="2763677"/>
    <lineage>
        <taxon>Bacteria</taxon>
        <taxon>Bacillati</taxon>
        <taxon>Bacillota</taxon>
        <taxon>Clostridia</taxon>
        <taxon>Eubacteriales</taxon>
        <taxon>Oscillospiraceae</taxon>
        <taxon>Zongyangia</taxon>
    </lineage>
</organism>
<dbReference type="AlphaFoldDB" id="A0A926IB58"/>
<dbReference type="GO" id="GO:0005524">
    <property type="term" value="F:ATP binding"/>
    <property type="evidence" value="ECO:0007669"/>
    <property type="project" value="UniProtKB-KW"/>
</dbReference>
<evidence type="ECO:0000259" key="7">
    <source>
        <dbReference type="Pfam" id="PF00294"/>
    </source>
</evidence>
<dbReference type="PANTHER" id="PTHR46566">
    <property type="entry name" value="1-PHOSPHOFRUCTOKINASE-RELATED"/>
    <property type="match status" value="1"/>
</dbReference>